<evidence type="ECO:0000256" key="4">
    <source>
        <dbReference type="PIRSR" id="PIRSR623088-2"/>
    </source>
</evidence>
<dbReference type="Proteomes" id="UP000717996">
    <property type="component" value="Unassembled WGS sequence"/>
</dbReference>
<evidence type="ECO:0000256" key="2">
    <source>
        <dbReference type="ARBA" id="ARBA00022801"/>
    </source>
</evidence>
<comment type="caution">
    <text evidence="9">The sequence shown here is derived from an EMBL/GenBank/DDBJ whole genome shotgun (WGS) entry which is preliminary data.</text>
</comment>
<feature type="domain" description="PDEase" evidence="8">
    <location>
        <begin position="220"/>
        <end position="565"/>
    </location>
</feature>
<dbReference type="AlphaFoldDB" id="A0A9P6YAJ3"/>
<feature type="binding site" evidence="5">
    <location>
        <position position="298"/>
    </location>
    <ligand>
        <name>Zn(2+)</name>
        <dbReference type="ChEBI" id="CHEBI:29105"/>
        <label>1</label>
    </ligand>
</feature>
<evidence type="ECO:0000256" key="1">
    <source>
        <dbReference type="ARBA" id="ARBA00022723"/>
    </source>
</evidence>
<dbReference type="PROSITE" id="PS50110">
    <property type="entry name" value="RESPONSE_REGULATORY"/>
    <property type="match status" value="1"/>
</dbReference>
<dbReference type="OrthoDB" id="546632at2759"/>
<dbReference type="SUPFAM" id="SSF52172">
    <property type="entry name" value="CheY-like"/>
    <property type="match status" value="1"/>
</dbReference>
<sequence>MDPQSCTAIILKQAEDPFYILDNEEEKDLTVNLLSTMFGHVYKETSLESCMKHIKSLSSSSTILLLDFDNSITPKCQVEMITQAVNRLSETTIPIVACSTIDDSNFMIECIQAGAADYVLHPLRPDVIKTLFLVLYRHQKMDLYQDHRLIYSSTTLSTSSVMSPTTPTTLPTTSNHNSVYLPDNIHERMKHLITKDINFTKAILDTYTTPFMNNSTTQSFSIELTREHKENLKGKVSSWDFCPLSLSHQDLIHCVVIILNQVFLLPGMHPMNQEQLYDFVIDLSNLYHDDNPYHNFFHAVDVLQCIYYFLCQINLLPFADHSTIKTPKDDKRHYILRSIDIFALLIAAIGHDTGHPGVNNAFLISTSSPLALLYNDRSVLESFHAMTLFQLLKKHGFDTYLGGVESSQYKEFRKLVITSILATDMSLHCDYVAKIKEQTKRLMDSHSTDWDEARIIEERLLFCSGLMKCADISNVARPFPRAFEWAQILVEEFACQGDLERELGLPVLPMNDRSKIVLEDSQIGFIKFIALGLFESIHGYMQDLSFPVEHIKKNLSVWEERKKELIDKEHEIIEETTIVQSATTIVEDDKDYRLALNNNGETETEYKLPVMPPVAMTSLSHVYPKETTHQNETTIEDDWHPSSSSGPVYCQCIIQ</sequence>
<protein>
    <recommendedName>
        <fullName evidence="11">Phosphodiesterase</fullName>
    </recommendedName>
</protein>
<evidence type="ECO:0000259" key="8">
    <source>
        <dbReference type="PROSITE" id="PS51845"/>
    </source>
</evidence>
<dbReference type="GO" id="GO:0000160">
    <property type="term" value="P:phosphorelay signal transduction system"/>
    <property type="evidence" value="ECO:0007669"/>
    <property type="project" value="InterPro"/>
</dbReference>
<feature type="binding site" evidence="4">
    <location>
        <position position="522"/>
    </location>
    <ligand>
        <name>AMP</name>
        <dbReference type="ChEBI" id="CHEBI:456215"/>
    </ligand>
</feature>
<dbReference type="SMART" id="SM00471">
    <property type="entry name" value="HDc"/>
    <property type="match status" value="1"/>
</dbReference>
<dbReference type="InterPro" id="IPR001789">
    <property type="entry name" value="Sig_transdc_resp-reg_receiver"/>
</dbReference>
<evidence type="ECO:0000256" key="6">
    <source>
        <dbReference type="PROSITE-ProRule" id="PRU00169"/>
    </source>
</evidence>
<keyword evidence="6" id="KW-0597">Phosphoprotein</keyword>
<dbReference type="InterPro" id="IPR002073">
    <property type="entry name" value="PDEase_catalytic_dom"/>
</dbReference>
<dbReference type="EMBL" id="JAANIT010001030">
    <property type="protein sequence ID" value="KAG1542713.1"/>
    <property type="molecule type" value="Genomic_DNA"/>
</dbReference>
<evidence type="ECO:0000256" key="3">
    <source>
        <dbReference type="PIRSR" id="PIRSR623088-1"/>
    </source>
</evidence>
<dbReference type="InterPro" id="IPR023088">
    <property type="entry name" value="PDEase"/>
</dbReference>
<dbReference type="PROSITE" id="PS51845">
    <property type="entry name" value="PDEASE_I_2"/>
    <property type="match status" value="1"/>
</dbReference>
<keyword evidence="2" id="KW-0378">Hydrolase</keyword>
<accession>A0A9P6YAJ3</accession>
<dbReference type="Pfam" id="PF00233">
    <property type="entry name" value="PDEase_I"/>
    <property type="match status" value="1"/>
</dbReference>
<evidence type="ECO:0000313" key="10">
    <source>
        <dbReference type="Proteomes" id="UP000717996"/>
    </source>
</evidence>
<dbReference type="SUPFAM" id="SSF109604">
    <property type="entry name" value="HD-domain/PDEase-like"/>
    <property type="match status" value="1"/>
</dbReference>
<feature type="binding site" evidence="5">
    <location>
        <position position="471"/>
    </location>
    <ligand>
        <name>Zn(2+)</name>
        <dbReference type="ChEBI" id="CHEBI:29105"/>
        <label>1</label>
    </ligand>
</feature>
<dbReference type="InterPro" id="IPR011006">
    <property type="entry name" value="CheY-like_superfamily"/>
</dbReference>
<reference evidence="9" key="1">
    <citation type="journal article" date="2020" name="Microb. Genom.">
        <title>Genetic diversity of clinical and environmental Mucorales isolates obtained from an investigation of mucormycosis cases among solid organ transplant recipients.</title>
        <authorList>
            <person name="Nguyen M.H."/>
            <person name="Kaul D."/>
            <person name="Muto C."/>
            <person name="Cheng S.J."/>
            <person name="Richter R.A."/>
            <person name="Bruno V.M."/>
            <person name="Liu G."/>
            <person name="Beyhan S."/>
            <person name="Sundermann A.J."/>
            <person name="Mounaud S."/>
            <person name="Pasculle A.W."/>
            <person name="Nierman W.C."/>
            <person name="Driscoll E."/>
            <person name="Cumbie R."/>
            <person name="Clancy C.J."/>
            <person name="Dupont C.L."/>
        </authorList>
    </citation>
    <scope>NUCLEOTIDE SEQUENCE</scope>
    <source>
        <strain evidence="9">GL16</strain>
    </source>
</reference>
<feature type="binding site" evidence="5">
    <location>
        <position position="352"/>
    </location>
    <ligand>
        <name>Zn(2+)</name>
        <dbReference type="ChEBI" id="CHEBI:29105"/>
        <label>2</label>
    </ligand>
</feature>
<dbReference type="InterPro" id="IPR003607">
    <property type="entry name" value="HD/PDEase_dom"/>
</dbReference>
<feature type="binding site" evidence="5">
    <location>
        <position position="352"/>
    </location>
    <ligand>
        <name>Zn(2+)</name>
        <dbReference type="ChEBI" id="CHEBI:29105"/>
        <label>1</label>
    </ligand>
</feature>
<keyword evidence="1 5" id="KW-0479">Metal-binding</keyword>
<evidence type="ECO:0000259" key="7">
    <source>
        <dbReference type="PROSITE" id="PS50110"/>
    </source>
</evidence>
<feature type="binding site" evidence="4">
    <location>
        <begin position="294"/>
        <end position="298"/>
    </location>
    <ligand>
        <name>AMP</name>
        <dbReference type="ChEBI" id="CHEBI:456215"/>
    </ligand>
</feature>
<dbReference type="PRINTS" id="PR00387">
    <property type="entry name" value="PDIESTERASE1"/>
</dbReference>
<feature type="modified residue" description="4-aspartylphosphate" evidence="6">
    <location>
        <position position="67"/>
    </location>
</feature>
<evidence type="ECO:0000256" key="5">
    <source>
        <dbReference type="PIRSR" id="PIRSR623088-3"/>
    </source>
</evidence>
<dbReference type="PANTHER" id="PTHR11347">
    <property type="entry name" value="CYCLIC NUCLEOTIDE PHOSPHODIESTERASE"/>
    <property type="match status" value="1"/>
</dbReference>
<gene>
    <name evidence="9" type="ORF">G6F51_007113</name>
</gene>
<dbReference type="InterPro" id="IPR036971">
    <property type="entry name" value="PDEase_catalytic_dom_sf"/>
</dbReference>
<feature type="domain" description="Response regulatory" evidence="7">
    <location>
        <begin position="16"/>
        <end position="136"/>
    </location>
</feature>
<feature type="active site" description="Proton donor" evidence="3">
    <location>
        <position position="294"/>
    </location>
</feature>
<organism evidence="9 10">
    <name type="scientific">Rhizopus oryzae</name>
    <name type="common">Mucormycosis agent</name>
    <name type="synonym">Rhizopus arrhizus var. delemar</name>
    <dbReference type="NCBI Taxonomy" id="64495"/>
    <lineage>
        <taxon>Eukaryota</taxon>
        <taxon>Fungi</taxon>
        <taxon>Fungi incertae sedis</taxon>
        <taxon>Mucoromycota</taxon>
        <taxon>Mucoromycotina</taxon>
        <taxon>Mucoromycetes</taxon>
        <taxon>Mucorales</taxon>
        <taxon>Mucorineae</taxon>
        <taxon>Rhizopodaceae</taxon>
        <taxon>Rhizopus</taxon>
    </lineage>
</organism>
<dbReference type="CDD" id="cd00077">
    <property type="entry name" value="HDc"/>
    <property type="match status" value="1"/>
</dbReference>
<feature type="binding site" evidence="4">
    <location>
        <position position="352"/>
    </location>
    <ligand>
        <name>AMP</name>
        <dbReference type="ChEBI" id="CHEBI:456215"/>
    </ligand>
</feature>
<dbReference type="Gene3D" id="3.40.50.2300">
    <property type="match status" value="1"/>
</dbReference>
<dbReference type="Gene3D" id="1.10.1300.10">
    <property type="entry name" value="3'5'-cyclic nucleotide phosphodiesterase, catalytic domain"/>
    <property type="match status" value="1"/>
</dbReference>
<feature type="binding site" evidence="5">
    <location>
        <position position="351"/>
    </location>
    <ligand>
        <name>Zn(2+)</name>
        <dbReference type="ChEBI" id="CHEBI:29105"/>
        <label>1</label>
    </ligand>
</feature>
<evidence type="ECO:0000313" key="9">
    <source>
        <dbReference type="EMBL" id="KAG1542713.1"/>
    </source>
</evidence>
<proteinExistence type="predicted"/>
<dbReference type="GO" id="GO:0046872">
    <property type="term" value="F:metal ion binding"/>
    <property type="evidence" value="ECO:0007669"/>
    <property type="project" value="UniProtKB-KW"/>
</dbReference>
<feature type="binding site" evidence="4">
    <location>
        <position position="471"/>
    </location>
    <ligand>
        <name>AMP</name>
        <dbReference type="ChEBI" id="CHEBI:456215"/>
    </ligand>
</feature>
<name>A0A9P6YAJ3_RHIOR</name>
<evidence type="ECO:0008006" key="11">
    <source>
        <dbReference type="Google" id="ProtNLM"/>
    </source>
</evidence>
<dbReference type="GO" id="GO:0004114">
    <property type="term" value="F:3',5'-cyclic-nucleotide phosphodiesterase activity"/>
    <property type="evidence" value="ECO:0007669"/>
    <property type="project" value="InterPro"/>
</dbReference>